<protein>
    <recommendedName>
        <fullName evidence="4">Transposase</fullName>
    </recommendedName>
</protein>
<name>A0ABX3BPK1_9PAST</name>
<dbReference type="InterPro" id="IPR021874">
    <property type="entry name" value="Phage_Mu_Gp27"/>
</dbReference>
<evidence type="ECO:0000256" key="1">
    <source>
        <dbReference type="SAM" id="Coils"/>
    </source>
</evidence>
<keyword evidence="1" id="KW-0175">Coiled coil</keyword>
<evidence type="ECO:0008006" key="4">
    <source>
        <dbReference type="Google" id="ProtNLM"/>
    </source>
</evidence>
<feature type="coiled-coil region" evidence="1">
    <location>
        <begin position="82"/>
        <end position="109"/>
    </location>
</feature>
<comment type="caution">
    <text evidence="2">The sequence shown here is derived from an EMBL/GenBank/DDBJ whole genome shotgun (WGS) entry which is preliminary data.</text>
</comment>
<dbReference type="Proteomes" id="UP000175677">
    <property type="component" value="Unassembled WGS sequence"/>
</dbReference>
<sequence length="112" mass="13016">MAKLAKLPPQVLTELQEQIRANHYQHYHALSDWLKQQGYSVSKSTIHRYTRYLKEIDGYTAKGNSNELLAQITIENFDSLSLSSLYKKLGKLEHEKQKTLNQINQLLNEEKA</sequence>
<organism evidence="2 3">
    <name type="scientific">Haemophilus quentini</name>
    <dbReference type="NCBI Taxonomy" id="123834"/>
    <lineage>
        <taxon>Bacteria</taxon>
        <taxon>Pseudomonadati</taxon>
        <taxon>Pseudomonadota</taxon>
        <taxon>Gammaproteobacteria</taxon>
        <taxon>Pasteurellales</taxon>
        <taxon>Pasteurellaceae</taxon>
        <taxon>Haemophilus</taxon>
    </lineage>
</organism>
<reference evidence="2 3" key="1">
    <citation type="submission" date="2016-08" db="EMBL/GenBank/DDBJ databases">
        <authorList>
            <person name="Eshaghi A."/>
            <person name="Soares D."/>
            <person name="Kus J."/>
            <person name="Richardson D."/>
            <person name="Li A."/>
            <person name="Patel S.N."/>
        </authorList>
    </citation>
    <scope>NUCLEOTIDE SEQUENCE [LARGE SCALE GENOMIC DNA]</scope>
    <source>
        <strain evidence="2 3">C860</strain>
    </source>
</reference>
<gene>
    <name evidence="2" type="ORF">BFQ30_00960</name>
</gene>
<dbReference type="RefSeq" id="WP_005640515.1">
    <property type="nucleotide sequence ID" value="NZ_MCII02000007.1"/>
</dbReference>
<proteinExistence type="predicted"/>
<keyword evidence="3" id="KW-1185">Reference proteome</keyword>
<accession>A0ABX3BPK1</accession>
<dbReference type="Pfam" id="PF11985">
    <property type="entry name" value="Phage_Mu_Gp27"/>
    <property type="match status" value="1"/>
</dbReference>
<dbReference type="EMBL" id="MDJC01000012">
    <property type="protein sequence ID" value="OEY77046.1"/>
    <property type="molecule type" value="Genomic_DNA"/>
</dbReference>
<evidence type="ECO:0000313" key="2">
    <source>
        <dbReference type="EMBL" id="OEY77046.1"/>
    </source>
</evidence>
<evidence type="ECO:0000313" key="3">
    <source>
        <dbReference type="Proteomes" id="UP000175677"/>
    </source>
</evidence>